<accession>E1ZZ42</accession>
<dbReference type="Proteomes" id="UP000000311">
    <property type="component" value="Unassembled WGS sequence"/>
</dbReference>
<dbReference type="AlphaFoldDB" id="E1ZZ42"/>
<name>E1ZZ42_CAMFO</name>
<evidence type="ECO:0000256" key="1">
    <source>
        <dbReference type="SAM" id="MobiDB-lite"/>
    </source>
</evidence>
<dbReference type="InterPro" id="IPR013783">
    <property type="entry name" value="Ig-like_fold"/>
</dbReference>
<dbReference type="OrthoDB" id="10012075at2759"/>
<dbReference type="InParanoid" id="E1ZZ42"/>
<organism evidence="3">
    <name type="scientific">Camponotus floridanus</name>
    <name type="common">Florida carpenter ant</name>
    <dbReference type="NCBI Taxonomy" id="104421"/>
    <lineage>
        <taxon>Eukaryota</taxon>
        <taxon>Metazoa</taxon>
        <taxon>Ecdysozoa</taxon>
        <taxon>Arthropoda</taxon>
        <taxon>Hexapoda</taxon>
        <taxon>Insecta</taxon>
        <taxon>Pterygota</taxon>
        <taxon>Neoptera</taxon>
        <taxon>Endopterygota</taxon>
        <taxon>Hymenoptera</taxon>
        <taxon>Apocrita</taxon>
        <taxon>Aculeata</taxon>
        <taxon>Formicoidea</taxon>
        <taxon>Formicidae</taxon>
        <taxon>Formicinae</taxon>
        <taxon>Camponotus</taxon>
    </lineage>
</organism>
<dbReference type="EMBL" id="GL435281">
    <property type="protein sequence ID" value="EFN73561.1"/>
    <property type="molecule type" value="Genomic_DNA"/>
</dbReference>
<feature type="region of interest" description="Disordered" evidence="1">
    <location>
        <begin position="57"/>
        <end position="140"/>
    </location>
</feature>
<protein>
    <recommendedName>
        <fullName evidence="4">Immunoglobulin I-set domain-containing protein</fullName>
    </recommendedName>
</protein>
<feature type="compositionally biased region" description="Basic and acidic residues" evidence="1">
    <location>
        <begin position="103"/>
        <end position="128"/>
    </location>
</feature>
<gene>
    <name evidence="2" type="ORF">EAG_11373</name>
</gene>
<dbReference type="InterPro" id="IPR036179">
    <property type="entry name" value="Ig-like_dom_sf"/>
</dbReference>
<dbReference type="Gene3D" id="2.60.40.10">
    <property type="entry name" value="Immunoglobulins"/>
    <property type="match status" value="1"/>
</dbReference>
<dbReference type="OMA" id="KSSTWHR"/>
<dbReference type="SUPFAM" id="SSF48726">
    <property type="entry name" value="Immunoglobulin"/>
    <property type="match status" value="1"/>
</dbReference>
<dbReference type="STRING" id="104421.E1ZZ42"/>
<keyword evidence="3" id="KW-1185">Reference proteome</keyword>
<feature type="compositionally biased region" description="Polar residues" evidence="1">
    <location>
        <begin position="129"/>
        <end position="140"/>
    </location>
</feature>
<sequence length="160" mass="17448">MKLMIRSVAMSDYGSYKCISKNSLGETDGSIKLYHIPTPTTEPTTTSTMPVPTTVDPVENIQWSRQKPVPSLEPGSNEITDASLSTVVRSEETRSRSRPSQEGNHEAENVIDIDSHKSIDDGGQRRTDNTAQSMSSTSSTWRCVTRSSAVICIIVLSALS</sequence>
<evidence type="ECO:0000313" key="2">
    <source>
        <dbReference type="EMBL" id="EFN73561.1"/>
    </source>
</evidence>
<evidence type="ECO:0000313" key="3">
    <source>
        <dbReference type="Proteomes" id="UP000000311"/>
    </source>
</evidence>
<reference evidence="2 3" key="1">
    <citation type="journal article" date="2010" name="Science">
        <title>Genomic comparison of the ants Camponotus floridanus and Harpegnathos saltator.</title>
        <authorList>
            <person name="Bonasio R."/>
            <person name="Zhang G."/>
            <person name="Ye C."/>
            <person name="Mutti N.S."/>
            <person name="Fang X."/>
            <person name="Qin N."/>
            <person name="Donahue G."/>
            <person name="Yang P."/>
            <person name="Li Q."/>
            <person name="Li C."/>
            <person name="Zhang P."/>
            <person name="Huang Z."/>
            <person name="Berger S.L."/>
            <person name="Reinberg D."/>
            <person name="Wang J."/>
            <person name="Liebig J."/>
        </authorList>
    </citation>
    <scope>NUCLEOTIDE SEQUENCE [LARGE SCALE GENOMIC DNA]</scope>
    <source>
        <strain evidence="3">C129</strain>
    </source>
</reference>
<evidence type="ECO:0008006" key="4">
    <source>
        <dbReference type="Google" id="ProtNLM"/>
    </source>
</evidence>
<proteinExistence type="predicted"/>